<dbReference type="AlphaFoldDB" id="H0EP72"/>
<keyword evidence="3" id="KW-0732">Signal</keyword>
<evidence type="ECO:0000313" key="4">
    <source>
        <dbReference type="EMBL" id="EHK99664.1"/>
    </source>
</evidence>
<feature type="chain" id="PRO_5003532243" evidence="3">
    <location>
        <begin position="23"/>
        <end position="333"/>
    </location>
</feature>
<evidence type="ECO:0000256" key="1">
    <source>
        <dbReference type="SAM" id="MobiDB-lite"/>
    </source>
</evidence>
<feature type="signal peptide" evidence="3">
    <location>
        <begin position="1"/>
        <end position="22"/>
    </location>
</feature>
<sequence>MRPPQSFAALLLIARFAALVDCRNPWENAFERRVTIPAPVSVAAAQNWDGNDGTWSSFAFQVGTPAQIVTLGRTFFQEAYVIADYDRGNFSVSQCKWEANSQQAIVPILAPALLAEVSSNPSAGSGTAANGTTTNEESKPTSAPIGAIVGGVIGGIVALAVGVYLLYHFCIKPRRHAAEAETAATAAAVAANATKKESPATPAVEANSEFFKPELAGEVPERNEVDGGKNQWHQEVDGGKNTWHSEVDGGKNQWHAEVDGGKNQWHVEADGRPVEIYEMPAEEVASELRGEGGVPESQAATLSSQGPSPQSQNATLSSHNMSPEKCENPKSGS</sequence>
<gene>
    <name evidence="4" type="ORF">M7I_4442</name>
</gene>
<proteinExistence type="predicted"/>
<dbReference type="InParanoid" id="H0EP72"/>
<protein>
    <submittedName>
        <fullName evidence="4">Uncharacterized protein</fullName>
    </submittedName>
</protein>
<feature type="region of interest" description="Disordered" evidence="1">
    <location>
        <begin position="283"/>
        <end position="333"/>
    </location>
</feature>
<dbReference type="EMBL" id="AGUE01000109">
    <property type="protein sequence ID" value="EHK99664.1"/>
    <property type="molecule type" value="Genomic_DNA"/>
</dbReference>
<organism evidence="4 5">
    <name type="scientific">Glarea lozoyensis (strain ATCC 74030 / MF5533)</name>
    <dbReference type="NCBI Taxonomy" id="1104152"/>
    <lineage>
        <taxon>Eukaryota</taxon>
        <taxon>Fungi</taxon>
        <taxon>Dikarya</taxon>
        <taxon>Ascomycota</taxon>
        <taxon>Pezizomycotina</taxon>
        <taxon>Leotiomycetes</taxon>
        <taxon>Helotiales</taxon>
        <taxon>Helotiaceae</taxon>
        <taxon>Glarea</taxon>
    </lineage>
</organism>
<dbReference type="HOGENOM" id="CLU_834334_0_0_1"/>
<keyword evidence="2" id="KW-0812">Transmembrane</keyword>
<feature type="compositionally biased region" description="Basic and acidic residues" evidence="1">
    <location>
        <begin position="322"/>
        <end position="333"/>
    </location>
</feature>
<keyword evidence="2" id="KW-1133">Transmembrane helix</keyword>
<dbReference type="Gene3D" id="2.40.70.10">
    <property type="entry name" value="Acid Proteases"/>
    <property type="match status" value="1"/>
</dbReference>
<feature type="compositionally biased region" description="Polar residues" evidence="1">
    <location>
        <begin position="298"/>
        <end position="321"/>
    </location>
</feature>
<feature type="transmembrane region" description="Helical" evidence="2">
    <location>
        <begin position="145"/>
        <end position="167"/>
    </location>
</feature>
<dbReference type="Proteomes" id="UP000005446">
    <property type="component" value="Unassembled WGS sequence"/>
</dbReference>
<dbReference type="InterPro" id="IPR021109">
    <property type="entry name" value="Peptidase_aspartic_dom_sf"/>
</dbReference>
<comment type="caution">
    <text evidence="4">The sequence shown here is derived from an EMBL/GenBank/DDBJ whole genome shotgun (WGS) entry which is preliminary data.</text>
</comment>
<dbReference type="OrthoDB" id="4074350at2759"/>
<evidence type="ECO:0000256" key="2">
    <source>
        <dbReference type="SAM" id="Phobius"/>
    </source>
</evidence>
<keyword evidence="5" id="KW-1185">Reference proteome</keyword>
<name>H0EP72_GLAL7</name>
<reference evidence="4 5" key="1">
    <citation type="journal article" date="2012" name="Eukaryot. Cell">
        <title>Genome sequence of the fungus Glarea lozoyensis: the first genome sequence of a species from the Helotiaceae family.</title>
        <authorList>
            <person name="Youssar L."/>
            <person name="Gruening B.A."/>
            <person name="Erxleben A."/>
            <person name="Guenther S."/>
            <person name="Huettel W."/>
        </authorList>
    </citation>
    <scope>NUCLEOTIDE SEQUENCE [LARGE SCALE GENOMIC DNA]</scope>
    <source>
        <strain evidence="5">ATCC 74030 / MF5533</strain>
    </source>
</reference>
<evidence type="ECO:0000256" key="3">
    <source>
        <dbReference type="SAM" id="SignalP"/>
    </source>
</evidence>
<feature type="region of interest" description="Disordered" evidence="1">
    <location>
        <begin position="121"/>
        <end position="142"/>
    </location>
</feature>
<keyword evidence="2" id="KW-0472">Membrane</keyword>
<feature type="compositionally biased region" description="Low complexity" evidence="1">
    <location>
        <begin position="121"/>
        <end position="135"/>
    </location>
</feature>
<evidence type="ECO:0000313" key="5">
    <source>
        <dbReference type="Proteomes" id="UP000005446"/>
    </source>
</evidence>
<accession>H0EP72</accession>